<feature type="transmembrane region" description="Helical" evidence="1">
    <location>
        <begin position="84"/>
        <end position="106"/>
    </location>
</feature>
<keyword evidence="3" id="KW-1185">Reference proteome</keyword>
<dbReference type="EMBL" id="JAFHAP010000004">
    <property type="protein sequence ID" value="MBN2908505.1"/>
    <property type="molecule type" value="Genomic_DNA"/>
</dbReference>
<keyword evidence="1" id="KW-0472">Membrane</keyword>
<feature type="transmembrane region" description="Helical" evidence="1">
    <location>
        <begin position="24"/>
        <end position="47"/>
    </location>
</feature>
<organism evidence="2 3">
    <name type="scientific">Polycladomyces zharkentensis</name>
    <dbReference type="NCBI Taxonomy" id="2807616"/>
    <lineage>
        <taxon>Bacteria</taxon>
        <taxon>Bacillati</taxon>
        <taxon>Bacillota</taxon>
        <taxon>Bacilli</taxon>
        <taxon>Bacillales</taxon>
        <taxon>Thermoactinomycetaceae</taxon>
        <taxon>Polycladomyces</taxon>
    </lineage>
</organism>
<feature type="transmembrane region" description="Helical" evidence="1">
    <location>
        <begin position="53"/>
        <end position="77"/>
    </location>
</feature>
<keyword evidence="1" id="KW-0812">Transmembrane</keyword>
<evidence type="ECO:0000256" key="1">
    <source>
        <dbReference type="SAM" id="Phobius"/>
    </source>
</evidence>
<gene>
    <name evidence="2" type="ORF">JQC72_03100</name>
</gene>
<protein>
    <submittedName>
        <fullName evidence="2">Uncharacterized protein</fullName>
    </submittedName>
</protein>
<dbReference type="RefSeq" id="WP_205492663.1">
    <property type="nucleotide sequence ID" value="NZ_JAFHAP010000004.1"/>
</dbReference>
<evidence type="ECO:0000313" key="2">
    <source>
        <dbReference type="EMBL" id="MBN2908505.1"/>
    </source>
</evidence>
<name>A0ABS2WGQ9_9BACL</name>
<keyword evidence="1" id="KW-1133">Transmembrane helix</keyword>
<comment type="caution">
    <text evidence="2">The sequence shown here is derived from an EMBL/GenBank/DDBJ whole genome shotgun (WGS) entry which is preliminary data.</text>
</comment>
<sequence length="154" mass="17549">MFVPPLILAKIRHKWLYITAKSMVIWLLGWLTVTAIDTVLMGVYTFRTGSGNWVLLGKTALAGLTTLLFYSQVLMAVTLLINRVIYVLFVMIVYVLVGIKLDHPFFSIWFGPMSALKYLTEHSSEFWLSRALLSLLALGMAVMLGRWHVRGWRA</sequence>
<accession>A0ABS2WGQ9</accession>
<dbReference type="Proteomes" id="UP001177120">
    <property type="component" value="Unassembled WGS sequence"/>
</dbReference>
<feature type="transmembrane region" description="Helical" evidence="1">
    <location>
        <begin position="126"/>
        <end position="145"/>
    </location>
</feature>
<proteinExistence type="predicted"/>
<evidence type="ECO:0000313" key="3">
    <source>
        <dbReference type="Proteomes" id="UP001177120"/>
    </source>
</evidence>
<reference evidence="2" key="1">
    <citation type="journal article" date="2024" name="Int. J. Syst. Evol. Microbiol.">
        <title>Polycladomyces zharkentensis sp. nov., a novel thermophilic cellulose- and starch-degrading member of the Bacillota from a geothermal aquifer in Kazakhstan.</title>
        <authorList>
            <person name="Mashzhan A."/>
            <person name="Kistaubayeva A."/>
            <person name="Javier-Lopez R."/>
            <person name="Bissenova U."/>
            <person name="Bissenbay A."/>
            <person name="Birkeland N.K."/>
        </authorList>
    </citation>
    <scope>NUCLEOTIDE SEQUENCE</scope>
    <source>
        <strain evidence="2">ZKZ2T</strain>
    </source>
</reference>